<evidence type="ECO:0000313" key="4">
    <source>
        <dbReference type="EMBL" id="KAJ7387497.1"/>
    </source>
</evidence>
<dbReference type="OrthoDB" id="5946597at2759"/>
<dbReference type="AlphaFoldDB" id="A0A9W9ZTL5"/>
<dbReference type="InterPro" id="IPR015915">
    <property type="entry name" value="Kelch-typ_b-propeller"/>
</dbReference>
<dbReference type="PANTHER" id="PTHR45632">
    <property type="entry name" value="LD33804P"/>
    <property type="match status" value="1"/>
</dbReference>
<dbReference type="Proteomes" id="UP001163046">
    <property type="component" value="Unassembled WGS sequence"/>
</dbReference>
<feature type="region of interest" description="Disordered" evidence="3">
    <location>
        <begin position="26"/>
        <end position="46"/>
    </location>
</feature>
<sequence length="423" mass="47328">MDRAVDVLRDASIWLRSLPQGDIKKMEGAPAFKKSDPPKKPEAVWSKNKEEEIILETESFEKKKPKPKHDEFDFAKAREKVREKFDSVIALPGELKEKFQTKFLRDAAAQVDVSVSEESRSGKEIDEYDIIELHEHIFVIGGAVEGQGSEPTSTVEVYDCTSKEWHKIAPLPLKTTACYATVITGVPALVVVGGYGGWKALNTVQMYDWVTKQWQVLQHMRKRRWGCYATGTEHGILVAGGCDQGSVLNSVELYNVKKKEWFTLPEMLEPRCNFAGGIIGRKLLVAGGGSGFYFNSAKNSAEIFDGEQGKWTKLPPMRRKRYGCTAVSWKKKLIVVGGCDKNGTDVLDVEAFDLESHMWLDFPPIPVGYSLCRARIVQNMLVVFGADGGENAAYAFDFELNRWESYIELPQGRNAYAIAVIGV</sequence>
<dbReference type="Pfam" id="PF01344">
    <property type="entry name" value="Kelch_1"/>
    <property type="match status" value="1"/>
</dbReference>
<evidence type="ECO:0008006" key="6">
    <source>
        <dbReference type="Google" id="ProtNLM"/>
    </source>
</evidence>
<evidence type="ECO:0000256" key="3">
    <source>
        <dbReference type="SAM" id="MobiDB-lite"/>
    </source>
</evidence>
<organism evidence="4 5">
    <name type="scientific">Desmophyllum pertusum</name>
    <dbReference type="NCBI Taxonomy" id="174260"/>
    <lineage>
        <taxon>Eukaryota</taxon>
        <taxon>Metazoa</taxon>
        <taxon>Cnidaria</taxon>
        <taxon>Anthozoa</taxon>
        <taxon>Hexacorallia</taxon>
        <taxon>Scleractinia</taxon>
        <taxon>Caryophylliina</taxon>
        <taxon>Caryophylliidae</taxon>
        <taxon>Desmophyllum</taxon>
    </lineage>
</organism>
<keyword evidence="5" id="KW-1185">Reference proteome</keyword>
<evidence type="ECO:0000256" key="1">
    <source>
        <dbReference type="ARBA" id="ARBA00022441"/>
    </source>
</evidence>
<dbReference type="PANTHER" id="PTHR45632:SF3">
    <property type="entry name" value="KELCH-LIKE PROTEIN 32"/>
    <property type="match status" value="1"/>
</dbReference>
<dbReference type="InterPro" id="IPR006652">
    <property type="entry name" value="Kelch_1"/>
</dbReference>
<dbReference type="Gene3D" id="2.120.10.80">
    <property type="entry name" value="Kelch-type beta propeller"/>
    <property type="match status" value="2"/>
</dbReference>
<comment type="caution">
    <text evidence="4">The sequence shown here is derived from an EMBL/GenBank/DDBJ whole genome shotgun (WGS) entry which is preliminary data.</text>
</comment>
<reference evidence="4" key="1">
    <citation type="submission" date="2023-01" db="EMBL/GenBank/DDBJ databases">
        <title>Genome assembly of the deep-sea coral Lophelia pertusa.</title>
        <authorList>
            <person name="Herrera S."/>
            <person name="Cordes E."/>
        </authorList>
    </citation>
    <scope>NUCLEOTIDE SEQUENCE</scope>
    <source>
        <strain evidence="4">USNM1676648</strain>
        <tissue evidence="4">Polyp</tissue>
    </source>
</reference>
<protein>
    <recommendedName>
        <fullName evidence="6">Kelch repeat-containing protein</fullName>
    </recommendedName>
</protein>
<dbReference type="SUPFAM" id="SSF117281">
    <property type="entry name" value="Kelch motif"/>
    <property type="match status" value="1"/>
</dbReference>
<gene>
    <name evidence="4" type="ORF">OS493_000827</name>
</gene>
<keyword evidence="2" id="KW-0677">Repeat</keyword>
<evidence type="ECO:0000313" key="5">
    <source>
        <dbReference type="Proteomes" id="UP001163046"/>
    </source>
</evidence>
<accession>A0A9W9ZTL5</accession>
<name>A0A9W9ZTL5_9CNID</name>
<proteinExistence type="predicted"/>
<evidence type="ECO:0000256" key="2">
    <source>
        <dbReference type="ARBA" id="ARBA00022737"/>
    </source>
</evidence>
<dbReference type="Pfam" id="PF24681">
    <property type="entry name" value="Kelch_KLHDC2_KLHL20_DRC7"/>
    <property type="match status" value="1"/>
</dbReference>
<dbReference type="EMBL" id="MU825873">
    <property type="protein sequence ID" value="KAJ7387497.1"/>
    <property type="molecule type" value="Genomic_DNA"/>
</dbReference>
<dbReference type="SMART" id="SM00612">
    <property type="entry name" value="Kelch"/>
    <property type="match status" value="5"/>
</dbReference>
<keyword evidence="1" id="KW-0880">Kelch repeat</keyword>